<dbReference type="SMART" id="SM01012">
    <property type="entry name" value="ANTAR"/>
    <property type="match status" value="1"/>
</dbReference>
<reference evidence="6 7" key="1">
    <citation type="journal article" date="2016" name="Genome Announc.">
        <title>Complete Genome and Plasmid Sequences for Rhodococcus fascians D188 and Draft Sequences for Rhodococcus Isolates PBTS 1 and PBTS 2.</title>
        <authorList>
            <person name="Stamler R.A."/>
            <person name="Vereecke D."/>
            <person name="Zhang Y."/>
            <person name="Schilkey F."/>
            <person name="Devitt N."/>
            <person name="Randall J.J."/>
        </authorList>
    </citation>
    <scope>NUCLEOTIDE SEQUENCE [LARGE SCALE GENOMIC DNA]</scope>
    <source>
        <strain evidence="6 7">PBTS2</strain>
    </source>
</reference>
<keyword evidence="4" id="KW-0804">Transcription</keyword>
<dbReference type="InterPro" id="IPR029016">
    <property type="entry name" value="GAF-like_dom_sf"/>
</dbReference>
<accession>A0A143QLM4</accession>
<evidence type="ECO:0000256" key="1">
    <source>
        <dbReference type="ARBA" id="ARBA00022679"/>
    </source>
</evidence>
<evidence type="ECO:0000256" key="2">
    <source>
        <dbReference type="ARBA" id="ARBA00022777"/>
    </source>
</evidence>
<dbReference type="InterPro" id="IPR003018">
    <property type="entry name" value="GAF"/>
</dbReference>
<dbReference type="AlphaFoldDB" id="A0A143QLM4"/>
<dbReference type="InterPro" id="IPR011006">
    <property type="entry name" value="CheY-like_superfamily"/>
</dbReference>
<protein>
    <recommendedName>
        <fullName evidence="5">ANTAR domain-containing protein</fullName>
    </recommendedName>
</protein>
<dbReference type="SMART" id="SM00065">
    <property type="entry name" value="GAF"/>
    <property type="match status" value="1"/>
</dbReference>
<dbReference type="Pfam" id="PF13185">
    <property type="entry name" value="GAF_2"/>
    <property type="match status" value="1"/>
</dbReference>
<dbReference type="PIRSF" id="PIRSF036625">
    <property type="entry name" value="GAF_ANTAR"/>
    <property type="match status" value="1"/>
</dbReference>
<evidence type="ECO:0000256" key="3">
    <source>
        <dbReference type="ARBA" id="ARBA00023015"/>
    </source>
</evidence>
<name>A0A143QLM4_RHOFA</name>
<sequence length="233" mass="25224">MTARDLTQAIAEATRSFFAPSSLDETLRGVTESARSLIPAVDCADILVVAGPKKYQSHAATSELPVRLDAMQERLDEGPCIDAARSELFVRCNDFRSDSRWPRFGPEAVGAGVLSSLSFRLYTNEDTIGALNLFALTSDAFSDEDEELGRVLATHAAVALYAANKTEQFKSGLASRDIIGQAKGMLMERYGIDAVQAFDLISRLSQTQNVPVATLAAELVDLGSESNKERSSR</sequence>
<dbReference type="InterPro" id="IPR005561">
    <property type="entry name" value="ANTAR"/>
</dbReference>
<dbReference type="InterPro" id="IPR012074">
    <property type="entry name" value="GAF_ANTAR"/>
</dbReference>
<evidence type="ECO:0000259" key="5">
    <source>
        <dbReference type="PROSITE" id="PS50921"/>
    </source>
</evidence>
<dbReference type="SUPFAM" id="SSF55781">
    <property type="entry name" value="GAF domain-like"/>
    <property type="match status" value="1"/>
</dbReference>
<proteinExistence type="predicted"/>
<keyword evidence="7" id="KW-1185">Reference proteome</keyword>
<dbReference type="Proteomes" id="UP000076038">
    <property type="component" value="Chromosome"/>
</dbReference>
<organism evidence="6 7">
    <name type="scientific">Rhodococcoides fascians</name>
    <name type="common">Rhodococcus fascians</name>
    <dbReference type="NCBI Taxonomy" id="1828"/>
    <lineage>
        <taxon>Bacteria</taxon>
        <taxon>Bacillati</taxon>
        <taxon>Actinomycetota</taxon>
        <taxon>Actinomycetes</taxon>
        <taxon>Mycobacteriales</taxon>
        <taxon>Nocardiaceae</taxon>
        <taxon>Rhodococcoides</taxon>
    </lineage>
</organism>
<reference evidence="7" key="2">
    <citation type="submission" date="2016-04" db="EMBL/GenBank/DDBJ databases">
        <title>Complete Genome and Plasmid Sequences for Rhodococcus fascians D188 and Draft Sequences for Rhodococcus spp. Isolates PBTS 1 and PBTS 2.</title>
        <authorList>
            <person name="Stamer R."/>
            <person name="Vereecke D."/>
            <person name="Zhang Y."/>
            <person name="Schilkey F."/>
            <person name="Devitt N."/>
            <person name="Randall J."/>
        </authorList>
    </citation>
    <scope>NUCLEOTIDE SEQUENCE [LARGE SCALE GENOMIC DNA]</scope>
    <source>
        <strain evidence="7">PBTS2</strain>
    </source>
</reference>
<dbReference type="PATRIC" id="fig|1653479.3.peg.2417"/>
<dbReference type="KEGG" id="rhs:A3Q41_02387"/>
<dbReference type="Gene3D" id="1.10.10.10">
    <property type="entry name" value="Winged helix-like DNA-binding domain superfamily/Winged helix DNA-binding domain"/>
    <property type="match status" value="1"/>
</dbReference>
<dbReference type="InterPro" id="IPR036388">
    <property type="entry name" value="WH-like_DNA-bd_sf"/>
</dbReference>
<evidence type="ECO:0000256" key="4">
    <source>
        <dbReference type="ARBA" id="ARBA00023163"/>
    </source>
</evidence>
<gene>
    <name evidence="6" type="ORF">A3Q41_02387</name>
</gene>
<keyword evidence="3" id="KW-0805">Transcription regulation</keyword>
<dbReference type="SUPFAM" id="SSF52172">
    <property type="entry name" value="CheY-like"/>
    <property type="match status" value="1"/>
</dbReference>
<dbReference type="RefSeq" id="WP_228139349.1">
    <property type="nucleotide sequence ID" value="NZ_JASHLH010000004.1"/>
</dbReference>
<keyword evidence="1" id="KW-0808">Transferase</keyword>
<dbReference type="GO" id="GO:0003723">
    <property type="term" value="F:RNA binding"/>
    <property type="evidence" value="ECO:0007669"/>
    <property type="project" value="InterPro"/>
</dbReference>
<evidence type="ECO:0000313" key="7">
    <source>
        <dbReference type="Proteomes" id="UP000076038"/>
    </source>
</evidence>
<dbReference type="EMBL" id="CP015220">
    <property type="protein sequence ID" value="AMY23688.1"/>
    <property type="molecule type" value="Genomic_DNA"/>
</dbReference>
<dbReference type="Gene3D" id="3.30.450.40">
    <property type="match status" value="1"/>
</dbReference>
<dbReference type="PROSITE" id="PS50921">
    <property type="entry name" value="ANTAR"/>
    <property type="match status" value="1"/>
</dbReference>
<evidence type="ECO:0000313" key="6">
    <source>
        <dbReference type="EMBL" id="AMY23688.1"/>
    </source>
</evidence>
<keyword evidence="2" id="KW-0418">Kinase</keyword>
<feature type="domain" description="ANTAR" evidence="5">
    <location>
        <begin position="159"/>
        <end position="220"/>
    </location>
</feature>
<dbReference type="Pfam" id="PF03861">
    <property type="entry name" value="ANTAR"/>
    <property type="match status" value="1"/>
</dbReference>
<dbReference type="GO" id="GO:0016301">
    <property type="term" value="F:kinase activity"/>
    <property type="evidence" value="ECO:0007669"/>
    <property type="project" value="UniProtKB-KW"/>
</dbReference>